<dbReference type="Pfam" id="PF03107">
    <property type="entry name" value="C1_2"/>
    <property type="match status" value="1"/>
</dbReference>
<dbReference type="InterPro" id="IPR004146">
    <property type="entry name" value="DC1"/>
</dbReference>
<reference evidence="9 10" key="1">
    <citation type="submission" date="2024-03" db="EMBL/GenBank/DDBJ databases">
        <authorList>
            <person name="Gkanogiannis A."/>
            <person name="Becerra Lopez-Lavalle L."/>
        </authorList>
    </citation>
    <scope>NUCLEOTIDE SEQUENCE [LARGE SCALE GENOMIC DNA]</scope>
</reference>
<dbReference type="InterPro" id="IPR046349">
    <property type="entry name" value="C1-like_sf"/>
</dbReference>
<evidence type="ECO:0000256" key="4">
    <source>
        <dbReference type="ARBA" id="ARBA00023027"/>
    </source>
</evidence>
<evidence type="ECO:0000313" key="10">
    <source>
        <dbReference type="Proteomes" id="UP001642487"/>
    </source>
</evidence>
<dbReference type="EMBL" id="OZ021739">
    <property type="protein sequence ID" value="CAK9321660.1"/>
    <property type="molecule type" value="Genomic_DNA"/>
</dbReference>
<evidence type="ECO:0000256" key="7">
    <source>
        <dbReference type="ARBA" id="ARBA00047804"/>
    </source>
</evidence>
<accession>A0ABP0YMB4</accession>
<feature type="domain" description="Thioredoxin" evidence="8">
    <location>
        <begin position="1"/>
        <end position="163"/>
    </location>
</feature>
<dbReference type="PROSITE" id="PS00194">
    <property type="entry name" value="THIOREDOXIN_1"/>
    <property type="match status" value="1"/>
</dbReference>
<evidence type="ECO:0000256" key="2">
    <source>
        <dbReference type="ARBA" id="ARBA00022737"/>
    </source>
</evidence>
<comment type="catalytic activity">
    <reaction evidence="7">
        <text>[protein]-dithiol + NADP(+) = [protein]-disulfide + NADPH + H(+)</text>
        <dbReference type="Rhea" id="RHEA:18753"/>
        <dbReference type="Rhea" id="RHEA-COMP:10593"/>
        <dbReference type="Rhea" id="RHEA-COMP:10594"/>
        <dbReference type="ChEBI" id="CHEBI:15378"/>
        <dbReference type="ChEBI" id="CHEBI:29950"/>
        <dbReference type="ChEBI" id="CHEBI:50058"/>
        <dbReference type="ChEBI" id="CHEBI:57783"/>
        <dbReference type="ChEBI" id="CHEBI:58349"/>
        <dbReference type="EC" id="1.8.1.8"/>
    </reaction>
</comment>
<evidence type="ECO:0000256" key="5">
    <source>
        <dbReference type="ARBA" id="ARBA00025782"/>
    </source>
</evidence>
<comment type="catalytic activity">
    <reaction evidence="6">
        <text>[protein]-dithiol + NAD(+) = [protein]-disulfide + NADH + H(+)</text>
        <dbReference type="Rhea" id="RHEA:18749"/>
        <dbReference type="Rhea" id="RHEA-COMP:10593"/>
        <dbReference type="Rhea" id="RHEA-COMP:10594"/>
        <dbReference type="ChEBI" id="CHEBI:15378"/>
        <dbReference type="ChEBI" id="CHEBI:29950"/>
        <dbReference type="ChEBI" id="CHEBI:50058"/>
        <dbReference type="ChEBI" id="CHEBI:57540"/>
        <dbReference type="ChEBI" id="CHEBI:57945"/>
        <dbReference type="EC" id="1.8.1.8"/>
    </reaction>
</comment>
<sequence length="562" mass="64369">MAALDGVVAQPHFLRCLFWSESGDYLLRNNGDKVEIEMLKGKILGLYFAAAWCGQSQRFTPSLVEVYNELSSKANFEVIFVSADDDEKSFNEYFSKMPWLAVPFSDLERRDRLDSFFKVRGIPHLIILNKNGKLCSDSGVDLVREFGAEGYPFTQEKITQLMNQELVARGNQSLRSILVSSSRDFVVTSKGEKVLVAELEGKVVGLYFSLFSYERCVAFTPKLVDAYEKLKAKGERFEIVLISIDQDEELFKEALRNIPWFALPFRDNRCDKLIRYFEVSTLPTLVIIGQDGETVHSNVANVVEEHGFLAYPFSKEKFAQLAELEKAKEEAQTLESVLVLGDRDFVIKNDRTEIPVSSLVGKNILIYFSADWCPPCCTFLPKLIETYHNIQKNDDNLEVIFISCDRDESSFENIFSRMPWLAVPFDDPRKAWIRRKFKVRVESIPVLICIGVDGRTAMNDAVQLISTYGAKAYPFNAGRVEELKSEIEVLAKNWPQKVKHTLHEEHQLSLTSRQGYLCDGCEKAGRLWSYCCKDCDFDLHPRCALEMRPEYQNEREEWSCCG</sequence>
<dbReference type="SUPFAM" id="SSF57889">
    <property type="entry name" value="Cysteine-rich domain"/>
    <property type="match status" value="1"/>
</dbReference>
<dbReference type="SUPFAM" id="SSF52833">
    <property type="entry name" value="Thioredoxin-like"/>
    <property type="match status" value="3"/>
</dbReference>
<proteinExistence type="inferred from homology"/>
<evidence type="ECO:0000259" key="8">
    <source>
        <dbReference type="PROSITE" id="PS51352"/>
    </source>
</evidence>
<comment type="similarity">
    <text evidence="5">Belongs to the nucleoredoxin family.</text>
</comment>
<evidence type="ECO:0000256" key="3">
    <source>
        <dbReference type="ARBA" id="ARBA00023002"/>
    </source>
</evidence>
<dbReference type="PANTHER" id="PTHR13871">
    <property type="entry name" value="THIOREDOXIN"/>
    <property type="match status" value="1"/>
</dbReference>
<dbReference type="InterPro" id="IPR036249">
    <property type="entry name" value="Thioredoxin-like_sf"/>
</dbReference>
<feature type="domain" description="Thioredoxin" evidence="8">
    <location>
        <begin position="323"/>
        <end position="492"/>
    </location>
</feature>
<dbReference type="PANTHER" id="PTHR13871:SF104">
    <property type="entry name" value="NUCLEOREDOXIN 1 ISOFORM X1-RELATED"/>
    <property type="match status" value="1"/>
</dbReference>
<evidence type="ECO:0000256" key="6">
    <source>
        <dbReference type="ARBA" id="ARBA00047388"/>
    </source>
</evidence>
<dbReference type="Proteomes" id="UP001642487">
    <property type="component" value="Chromosome 5"/>
</dbReference>
<dbReference type="InterPro" id="IPR012336">
    <property type="entry name" value="Thioredoxin-like_fold"/>
</dbReference>
<dbReference type="InterPro" id="IPR052259">
    <property type="entry name" value="Nucleoredoxin-like"/>
</dbReference>
<dbReference type="Gene3D" id="3.40.30.10">
    <property type="entry name" value="Glutaredoxin"/>
    <property type="match status" value="3"/>
</dbReference>
<keyword evidence="2" id="KW-0677">Repeat</keyword>
<dbReference type="PROSITE" id="PS51352">
    <property type="entry name" value="THIOREDOXIN_2"/>
    <property type="match status" value="2"/>
</dbReference>
<gene>
    <name evidence="9" type="ORF">CITCOLO1_LOCUS13744</name>
</gene>
<dbReference type="InterPro" id="IPR017937">
    <property type="entry name" value="Thioredoxin_CS"/>
</dbReference>
<keyword evidence="10" id="KW-1185">Reference proteome</keyword>
<name>A0ABP0YMB4_9ROSI</name>
<keyword evidence="3" id="KW-0560">Oxidoreductase</keyword>
<dbReference type="EC" id="1.8.1.8" evidence="1"/>
<keyword evidence="4" id="KW-0520">NAD</keyword>
<protein>
    <recommendedName>
        <fullName evidence="1">protein-disulfide reductase</fullName>
        <ecNumber evidence="1">1.8.1.8</ecNumber>
    </recommendedName>
</protein>
<organism evidence="9 10">
    <name type="scientific">Citrullus colocynthis</name>
    <name type="common">colocynth</name>
    <dbReference type="NCBI Taxonomy" id="252529"/>
    <lineage>
        <taxon>Eukaryota</taxon>
        <taxon>Viridiplantae</taxon>
        <taxon>Streptophyta</taxon>
        <taxon>Embryophyta</taxon>
        <taxon>Tracheophyta</taxon>
        <taxon>Spermatophyta</taxon>
        <taxon>Magnoliopsida</taxon>
        <taxon>eudicotyledons</taxon>
        <taxon>Gunneridae</taxon>
        <taxon>Pentapetalae</taxon>
        <taxon>rosids</taxon>
        <taxon>fabids</taxon>
        <taxon>Cucurbitales</taxon>
        <taxon>Cucurbitaceae</taxon>
        <taxon>Benincaseae</taxon>
        <taxon>Citrullus</taxon>
    </lineage>
</organism>
<dbReference type="InterPro" id="IPR045870">
    <property type="entry name" value="TryX_NRX_thioredoxin_dom"/>
</dbReference>
<dbReference type="Pfam" id="PF13905">
    <property type="entry name" value="Thioredoxin_8"/>
    <property type="match status" value="3"/>
</dbReference>
<evidence type="ECO:0000313" key="9">
    <source>
        <dbReference type="EMBL" id="CAK9321660.1"/>
    </source>
</evidence>
<dbReference type="InterPro" id="IPR013766">
    <property type="entry name" value="Thioredoxin_domain"/>
</dbReference>
<evidence type="ECO:0000256" key="1">
    <source>
        <dbReference type="ARBA" id="ARBA00012612"/>
    </source>
</evidence>
<dbReference type="CDD" id="cd03009">
    <property type="entry name" value="TryX_like_TryX_NRX"/>
    <property type="match status" value="1"/>
</dbReference>